<comment type="similarity">
    <text evidence="2">Belongs to the ABC transporter superfamily.</text>
</comment>
<proteinExistence type="inferred from homology"/>
<dbReference type="GO" id="GO:0016887">
    <property type="term" value="F:ATP hydrolysis activity"/>
    <property type="evidence" value="ECO:0007669"/>
    <property type="project" value="InterPro"/>
</dbReference>
<comment type="caution">
    <text evidence="9">The sequence shown here is derived from an EMBL/GenBank/DDBJ whole genome shotgun (WGS) entry which is preliminary data.</text>
</comment>
<evidence type="ECO:0000256" key="2">
    <source>
        <dbReference type="ARBA" id="ARBA00005417"/>
    </source>
</evidence>
<evidence type="ECO:0000256" key="3">
    <source>
        <dbReference type="ARBA" id="ARBA00022448"/>
    </source>
</evidence>
<gene>
    <name evidence="9" type="ORF">AmaxDRAFT_5074</name>
</gene>
<name>B5W8H4_LIMMA</name>
<dbReference type="EMBL" id="ABYK01000065">
    <property type="protein sequence ID" value="EDZ92148.1"/>
    <property type="molecule type" value="Genomic_DNA"/>
</dbReference>
<keyword evidence="6" id="KW-1278">Translocase</keyword>
<dbReference type="Pfam" id="PF00005">
    <property type="entry name" value="ABC_tran"/>
    <property type="match status" value="1"/>
</dbReference>
<dbReference type="InterPro" id="IPR050388">
    <property type="entry name" value="ABC_Ni/Peptide_Import"/>
</dbReference>
<evidence type="ECO:0000256" key="1">
    <source>
        <dbReference type="ARBA" id="ARBA00004370"/>
    </source>
</evidence>
<evidence type="ECO:0000313" key="9">
    <source>
        <dbReference type="EMBL" id="EDZ92148.1"/>
    </source>
</evidence>
<evidence type="ECO:0000256" key="5">
    <source>
        <dbReference type="ARBA" id="ARBA00022519"/>
    </source>
</evidence>
<keyword evidence="10" id="KW-1185">Reference proteome</keyword>
<organism evidence="9 10">
    <name type="scientific">Limnospira maxima CS-328</name>
    <dbReference type="NCBI Taxonomy" id="513049"/>
    <lineage>
        <taxon>Bacteria</taxon>
        <taxon>Bacillati</taxon>
        <taxon>Cyanobacteriota</taxon>
        <taxon>Cyanophyceae</taxon>
        <taxon>Oscillatoriophycideae</taxon>
        <taxon>Oscillatoriales</taxon>
        <taxon>Sirenicapillariaceae</taxon>
        <taxon>Limnospira</taxon>
    </lineage>
</organism>
<dbReference type="Gene3D" id="3.40.50.300">
    <property type="entry name" value="P-loop containing nucleotide triphosphate hydrolases"/>
    <property type="match status" value="1"/>
</dbReference>
<dbReference type="PANTHER" id="PTHR43297">
    <property type="entry name" value="OLIGOPEPTIDE TRANSPORT ATP-BINDING PROTEIN APPD"/>
    <property type="match status" value="1"/>
</dbReference>
<reference evidence="9 10" key="1">
    <citation type="journal article" date="2011" name="Appl. Environ. Microbiol.">
        <title>Contribution of a Sodium Ion Gradient to Energy Conservation during Fermentation in the Cyanobacterium Arthrospira (Spirulina) maxima CS-328.</title>
        <authorList>
            <person name="Carrieri D."/>
            <person name="Ananyev G."/>
            <person name="Lenz O."/>
            <person name="Bryant D.A."/>
            <person name="Dismukes G.C."/>
        </authorList>
    </citation>
    <scope>NUCLEOTIDE SEQUENCE [LARGE SCALE GENOMIC DNA]</scope>
    <source>
        <strain evidence="9 10">CS-328</strain>
    </source>
</reference>
<keyword evidence="3" id="KW-0813">Transport</keyword>
<dbReference type="RefSeq" id="WP_006670637.1">
    <property type="nucleotide sequence ID" value="NZ_ABYK01000065.1"/>
</dbReference>
<comment type="subcellular location">
    <subcellularLocation>
        <location evidence="1">Membrane</location>
    </subcellularLocation>
</comment>
<evidence type="ECO:0000256" key="6">
    <source>
        <dbReference type="ARBA" id="ARBA00022967"/>
    </source>
</evidence>
<protein>
    <submittedName>
        <fullName evidence="9">ABC transporter related</fullName>
    </submittedName>
</protein>
<feature type="domain" description="ABC transporter" evidence="8">
    <location>
        <begin position="26"/>
        <end position="51"/>
    </location>
</feature>
<dbReference type="GO" id="GO:0016020">
    <property type="term" value="C:membrane"/>
    <property type="evidence" value="ECO:0007669"/>
    <property type="project" value="UniProtKB-SubCell"/>
</dbReference>
<dbReference type="AlphaFoldDB" id="B5W8H4"/>
<dbReference type="GO" id="GO:0005524">
    <property type="term" value="F:ATP binding"/>
    <property type="evidence" value="ECO:0007669"/>
    <property type="project" value="InterPro"/>
</dbReference>
<dbReference type="PANTHER" id="PTHR43297:SF14">
    <property type="entry name" value="ATPASE AAA-TYPE CORE DOMAIN-CONTAINING PROTEIN"/>
    <property type="match status" value="1"/>
</dbReference>
<evidence type="ECO:0000256" key="4">
    <source>
        <dbReference type="ARBA" id="ARBA00022475"/>
    </source>
</evidence>
<evidence type="ECO:0000259" key="8">
    <source>
        <dbReference type="Pfam" id="PF00005"/>
    </source>
</evidence>
<keyword evidence="7" id="KW-0472">Membrane</keyword>
<evidence type="ECO:0000313" key="10">
    <source>
        <dbReference type="Proteomes" id="UP000004061"/>
    </source>
</evidence>
<dbReference type="SUPFAM" id="SSF52540">
    <property type="entry name" value="P-loop containing nucleoside triphosphate hydrolases"/>
    <property type="match status" value="1"/>
</dbReference>
<keyword evidence="4" id="KW-1003">Cell membrane</keyword>
<evidence type="ECO:0000256" key="7">
    <source>
        <dbReference type="ARBA" id="ARBA00023136"/>
    </source>
</evidence>
<dbReference type="Proteomes" id="UP000004061">
    <property type="component" value="Unassembled WGS sequence"/>
</dbReference>
<keyword evidence="5" id="KW-0997">Cell inner membrane</keyword>
<accession>B5W8H4</accession>
<sequence length="55" mass="5935">MPDFVLDVKNLQVQFKSDQRITRAVDQISFQVKPGQTLGIVGESGSGKSVTSLAI</sequence>
<dbReference type="InterPro" id="IPR003439">
    <property type="entry name" value="ABC_transporter-like_ATP-bd"/>
</dbReference>
<dbReference type="InterPro" id="IPR027417">
    <property type="entry name" value="P-loop_NTPase"/>
</dbReference>
<feature type="non-terminal residue" evidence="9">
    <location>
        <position position="55"/>
    </location>
</feature>